<feature type="compositionally biased region" description="Basic and acidic residues" evidence="1">
    <location>
        <begin position="69"/>
        <end position="85"/>
    </location>
</feature>
<dbReference type="AlphaFoldDB" id="A0A7S1VP63"/>
<reference evidence="2" key="1">
    <citation type="submission" date="2021-01" db="EMBL/GenBank/DDBJ databases">
        <authorList>
            <person name="Corre E."/>
            <person name="Pelletier E."/>
            <person name="Niang G."/>
            <person name="Scheremetjew M."/>
            <person name="Finn R."/>
            <person name="Kale V."/>
            <person name="Holt S."/>
            <person name="Cochrane G."/>
            <person name="Meng A."/>
            <person name="Brown T."/>
            <person name="Cohen L."/>
        </authorList>
    </citation>
    <scope>NUCLEOTIDE SEQUENCE</scope>
    <source>
        <strain evidence="2">CCMP 410</strain>
    </source>
</reference>
<gene>
    <name evidence="2" type="ORF">GOCE00092_LOCUS23405</name>
</gene>
<sequence>MSALENDSKGKSSSHEESRSSSGISHGTDSSDTISDGEEEDHPGEESPNVKRVARLPFFRPHLLFKSASERSRSRRSVAELKHDSAAQPSCEQATSERRSGRRFVNLQTMTKDYSKWQRGTGAADATTVNRSSLEEISFASGSFHGEDVEVIDLASGERVQKRASSARRVVDDESPEQTRRRFVSLQNVSKGYSKWQRGARSKNGDEEPRFALEEISFANGSLHGEDSAIIDLAPLGERATPEQNNDEGVIDGLSQGSLSYLTIVP</sequence>
<dbReference type="EMBL" id="HBGK01044574">
    <property type="protein sequence ID" value="CAD9304248.1"/>
    <property type="molecule type" value="Transcribed_RNA"/>
</dbReference>
<organism evidence="2">
    <name type="scientific">Grammatophora oceanica</name>
    <dbReference type="NCBI Taxonomy" id="210454"/>
    <lineage>
        <taxon>Eukaryota</taxon>
        <taxon>Sar</taxon>
        <taxon>Stramenopiles</taxon>
        <taxon>Ochrophyta</taxon>
        <taxon>Bacillariophyta</taxon>
        <taxon>Fragilariophyceae</taxon>
        <taxon>Fragilariophycidae</taxon>
        <taxon>Rhabdonematales</taxon>
        <taxon>Grammatophoraceae</taxon>
        <taxon>Grammatophora</taxon>
    </lineage>
</organism>
<feature type="region of interest" description="Disordered" evidence="1">
    <location>
        <begin position="69"/>
        <end position="103"/>
    </location>
</feature>
<evidence type="ECO:0000256" key="1">
    <source>
        <dbReference type="SAM" id="MobiDB-lite"/>
    </source>
</evidence>
<accession>A0A7S1VP63</accession>
<evidence type="ECO:0000313" key="2">
    <source>
        <dbReference type="EMBL" id="CAD9304248.1"/>
    </source>
</evidence>
<proteinExistence type="predicted"/>
<feature type="compositionally biased region" description="Low complexity" evidence="1">
    <location>
        <begin position="20"/>
        <end position="33"/>
    </location>
</feature>
<protein>
    <submittedName>
        <fullName evidence="2">Uncharacterized protein</fullName>
    </submittedName>
</protein>
<feature type="compositionally biased region" description="Basic and acidic residues" evidence="1">
    <location>
        <begin position="1"/>
        <end position="19"/>
    </location>
</feature>
<name>A0A7S1VP63_9STRA</name>
<feature type="region of interest" description="Disordered" evidence="1">
    <location>
        <begin position="1"/>
        <end position="53"/>
    </location>
</feature>